<dbReference type="Pfam" id="PF00072">
    <property type="entry name" value="Response_reg"/>
    <property type="match status" value="1"/>
</dbReference>
<dbReference type="InterPro" id="IPR037257">
    <property type="entry name" value="T2SS_E_N_sf"/>
</dbReference>
<keyword evidence="4" id="KW-0597">Phosphoprotein</keyword>
<comment type="similarity">
    <text evidence="1">Belongs to the GSP E family.</text>
</comment>
<comment type="caution">
    <text evidence="7">The sequence shown here is derived from an EMBL/GenBank/DDBJ whole genome shotgun (WGS) entry which is preliminary data.</text>
</comment>
<dbReference type="Gene3D" id="3.30.300.160">
    <property type="entry name" value="Type II secretion system, protein E, N-terminal domain"/>
    <property type="match status" value="1"/>
</dbReference>
<dbReference type="InterPro" id="IPR001482">
    <property type="entry name" value="T2SS/T4SS_dom"/>
</dbReference>
<reference evidence="7" key="1">
    <citation type="submission" date="2022-04" db="EMBL/GenBank/DDBJ databases">
        <title>Desulfatitalea alkaliphila sp. nov., a novel anaerobic sulfate-reducing bacterium isolated from terrestrial mud volcano, Taman Peninsula, Russia.</title>
        <authorList>
            <person name="Khomyakova M.A."/>
            <person name="Merkel A.Y."/>
            <person name="Slobodkin A.I."/>
        </authorList>
    </citation>
    <scope>NUCLEOTIDE SEQUENCE</scope>
    <source>
        <strain evidence="7">M08but</strain>
    </source>
</reference>
<dbReference type="GO" id="GO:0016887">
    <property type="term" value="F:ATP hydrolysis activity"/>
    <property type="evidence" value="ECO:0007669"/>
    <property type="project" value="TreeGrafter"/>
</dbReference>
<dbReference type="EMBL" id="JALJRB010000014">
    <property type="protein sequence ID" value="MCJ8501487.1"/>
    <property type="molecule type" value="Genomic_DNA"/>
</dbReference>
<dbReference type="SUPFAM" id="SSF160246">
    <property type="entry name" value="EspE N-terminal domain-like"/>
    <property type="match status" value="1"/>
</dbReference>
<evidence type="ECO:0000256" key="3">
    <source>
        <dbReference type="ARBA" id="ARBA00022840"/>
    </source>
</evidence>
<evidence type="ECO:0000313" key="7">
    <source>
        <dbReference type="EMBL" id="MCJ8501487.1"/>
    </source>
</evidence>
<accession>A0AA41R3S5</accession>
<evidence type="ECO:0000256" key="1">
    <source>
        <dbReference type="ARBA" id="ARBA00006611"/>
    </source>
</evidence>
<dbReference type="Gene3D" id="3.30.450.90">
    <property type="match status" value="1"/>
</dbReference>
<dbReference type="Gene3D" id="3.40.50.300">
    <property type="entry name" value="P-loop containing nucleotide triphosphate hydrolases"/>
    <property type="match status" value="1"/>
</dbReference>
<dbReference type="InterPro" id="IPR025874">
    <property type="entry name" value="DZR"/>
</dbReference>
<organism evidence="7 8">
    <name type="scientific">Desulfatitalea alkaliphila</name>
    <dbReference type="NCBI Taxonomy" id="2929485"/>
    <lineage>
        <taxon>Bacteria</taxon>
        <taxon>Pseudomonadati</taxon>
        <taxon>Thermodesulfobacteriota</taxon>
        <taxon>Desulfobacteria</taxon>
        <taxon>Desulfobacterales</taxon>
        <taxon>Desulfosarcinaceae</taxon>
        <taxon>Desulfatitalea</taxon>
    </lineage>
</organism>
<dbReference type="Pfam" id="PF12773">
    <property type="entry name" value="DZR"/>
    <property type="match status" value="1"/>
</dbReference>
<dbReference type="GO" id="GO:0000160">
    <property type="term" value="P:phosphorelay signal transduction system"/>
    <property type="evidence" value="ECO:0007669"/>
    <property type="project" value="InterPro"/>
</dbReference>
<dbReference type="SUPFAM" id="SSF52172">
    <property type="entry name" value="CheY-like"/>
    <property type="match status" value="1"/>
</dbReference>
<evidence type="ECO:0000313" key="8">
    <source>
        <dbReference type="Proteomes" id="UP001165427"/>
    </source>
</evidence>
<dbReference type="PANTHER" id="PTHR30258:SF3">
    <property type="entry name" value="SLL1921 PROTEIN"/>
    <property type="match status" value="1"/>
</dbReference>
<keyword evidence="3" id="KW-0067">ATP-binding</keyword>
<dbReference type="SUPFAM" id="SSF52540">
    <property type="entry name" value="P-loop containing nucleoside triphosphate hydrolases"/>
    <property type="match status" value="1"/>
</dbReference>
<dbReference type="GO" id="GO:0005886">
    <property type="term" value="C:plasma membrane"/>
    <property type="evidence" value="ECO:0007669"/>
    <property type="project" value="TreeGrafter"/>
</dbReference>
<evidence type="ECO:0000259" key="6">
    <source>
        <dbReference type="PROSITE" id="PS50110"/>
    </source>
</evidence>
<dbReference type="InterPro" id="IPR007831">
    <property type="entry name" value="T2SS_GspE_N"/>
</dbReference>
<dbReference type="PANTHER" id="PTHR30258">
    <property type="entry name" value="TYPE II SECRETION SYSTEM PROTEIN GSPE-RELATED"/>
    <property type="match status" value="1"/>
</dbReference>
<feature type="domain" description="Response regulatory" evidence="6">
    <location>
        <begin position="34"/>
        <end position="150"/>
    </location>
</feature>
<dbReference type="AlphaFoldDB" id="A0AA41R3S5"/>
<dbReference type="Pfam" id="PF00437">
    <property type="entry name" value="T2SSE"/>
    <property type="match status" value="1"/>
</dbReference>
<sequence>MSRLASLFLNKSPAPASDLPQETPPAAAAEPGYTVLFVDDEPNVLKAMLRVFRQENYRLLTAGSADQALAMMQTHSPVQVVISDHRMPGMSGAELLKQIKDEYPATIRIMLTGYADVDAVMGAVNEGAVYKFITKPWNDHDLRLTVGLALEQYDLIHENKRLKKKAATQQKEIKRLSHFVGTHRSQLGHLLVRQQLITPAVLEKALAIQARSRQVLPKTLIEMGVVDEPTLLDIITRFTDAQRVDLKDYEVHEALAHLIPREMCEKNLLVPLKPDGQRLIVAMADPTDLMKIDDLSFITGMPIHPVSAGQQEILEKIGELYGEVDHLEDTLSELDLSDPTEQIEIVLEEADEAEDVEALIRAKDQPPAIRIVNAIISDALRHGASDVHIEPKTKYVMVRYRIDDLLTDKLHIPLNMHPAIVSRIKVMSELDIAERRRPQDGRITVKSATRMVDMRISTLPTINGEKIVLRILDKNAASKDVEELGFDQQQLALVTQFVELPQGIILATGPTGSGKTTSLYAMLRRGARITKNFTTIEDPVEYYMNMAEQVNVRDKIGLTFSNVLRSILRQDPNVIMLGEIRDHETAEVAFHSAMTGHLVLSTLHTNSSIGAITRLRDMGLASYVIADALVGVIAQRLVRKICPHCREPERPAPGMLRSLKIAVSEFQAFKGAGCRHCHNSGYRGRIGVYELFVVDGELKRMIHQDATEPELLHAARLTGMRTLLDDAIGKISAGVTTCEEVLRVLGPQNAAEIACPFCRSPMEQRHPYCPFCGRELVRTCPQCNQLLARDWRHCARCGVPLSPVSETP</sequence>
<dbReference type="InterPro" id="IPR001789">
    <property type="entry name" value="Sig_transdc_resp-reg_receiver"/>
</dbReference>
<name>A0AA41R3S5_9BACT</name>
<feature type="region of interest" description="Disordered" evidence="5">
    <location>
        <begin position="1"/>
        <end position="25"/>
    </location>
</feature>
<dbReference type="RefSeq" id="WP_246909292.1">
    <property type="nucleotide sequence ID" value="NZ_JALJRB010000014.1"/>
</dbReference>
<protein>
    <submittedName>
        <fullName evidence="7">Flp pilus assembly complex ATPase component TadA</fullName>
    </submittedName>
</protein>
<dbReference type="InterPro" id="IPR011006">
    <property type="entry name" value="CheY-like_superfamily"/>
</dbReference>
<keyword evidence="8" id="KW-1185">Reference proteome</keyword>
<evidence type="ECO:0000256" key="2">
    <source>
        <dbReference type="ARBA" id="ARBA00022741"/>
    </source>
</evidence>
<gene>
    <name evidence="7" type="primary">tadA</name>
    <name evidence="7" type="ORF">MRX98_12950</name>
</gene>
<feature type="modified residue" description="4-aspartylphosphate" evidence="4">
    <location>
        <position position="84"/>
    </location>
</feature>
<dbReference type="GO" id="GO:0005524">
    <property type="term" value="F:ATP binding"/>
    <property type="evidence" value="ECO:0007669"/>
    <property type="project" value="UniProtKB-KW"/>
</dbReference>
<dbReference type="InterPro" id="IPR027417">
    <property type="entry name" value="P-loop_NTPase"/>
</dbReference>
<dbReference type="Pfam" id="PF05157">
    <property type="entry name" value="MshEN"/>
    <property type="match status" value="1"/>
</dbReference>
<dbReference type="CDD" id="cd01129">
    <property type="entry name" value="PulE-GspE-like"/>
    <property type="match status" value="1"/>
</dbReference>
<dbReference type="PROSITE" id="PS50110">
    <property type="entry name" value="RESPONSE_REGULATORY"/>
    <property type="match status" value="1"/>
</dbReference>
<keyword evidence="2" id="KW-0547">Nucleotide-binding</keyword>
<dbReference type="CDD" id="cd17569">
    <property type="entry name" value="REC_HupR-like"/>
    <property type="match status" value="1"/>
</dbReference>
<evidence type="ECO:0000256" key="4">
    <source>
        <dbReference type="PROSITE-ProRule" id="PRU00169"/>
    </source>
</evidence>
<proteinExistence type="inferred from homology"/>
<dbReference type="Gene3D" id="3.40.50.2300">
    <property type="match status" value="1"/>
</dbReference>
<dbReference type="SMART" id="SM00448">
    <property type="entry name" value="REC"/>
    <property type="match status" value="1"/>
</dbReference>
<evidence type="ECO:0000256" key="5">
    <source>
        <dbReference type="SAM" id="MobiDB-lite"/>
    </source>
</evidence>
<dbReference type="Proteomes" id="UP001165427">
    <property type="component" value="Unassembled WGS sequence"/>
</dbReference>